<keyword evidence="1" id="KW-0732">Signal</keyword>
<gene>
    <name evidence="2" type="ORF">RDI58_028354</name>
</gene>
<sequence length="71" mass="7920">MKQPPNIPTRVLTIILLVSSKAATRSPSLLYYFKYIGQFLKGSELELSLCVGSQGSAIPFQRLREGYKNSN</sequence>
<dbReference type="AlphaFoldDB" id="A0AAN8STQ4"/>
<dbReference type="Proteomes" id="UP001371456">
    <property type="component" value="Unassembled WGS sequence"/>
</dbReference>
<feature type="signal peptide" evidence="1">
    <location>
        <begin position="1"/>
        <end position="24"/>
    </location>
</feature>
<comment type="caution">
    <text evidence="2">The sequence shown here is derived from an EMBL/GenBank/DDBJ whole genome shotgun (WGS) entry which is preliminary data.</text>
</comment>
<evidence type="ECO:0000313" key="2">
    <source>
        <dbReference type="EMBL" id="KAK6773116.1"/>
    </source>
</evidence>
<protein>
    <submittedName>
        <fullName evidence="2">Uncharacterized protein</fullName>
    </submittedName>
</protein>
<feature type="chain" id="PRO_5042905800" evidence="1">
    <location>
        <begin position="25"/>
        <end position="71"/>
    </location>
</feature>
<keyword evidence="3" id="KW-1185">Reference proteome</keyword>
<dbReference type="EMBL" id="JBANQN010000012">
    <property type="protein sequence ID" value="KAK6773116.1"/>
    <property type="molecule type" value="Genomic_DNA"/>
</dbReference>
<accession>A0AAN8STQ4</accession>
<organism evidence="2 3">
    <name type="scientific">Solanum bulbocastanum</name>
    <name type="common">Wild potato</name>
    <dbReference type="NCBI Taxonomy" id="147425"/>
    <lineage>
        <taxon>Eukaryota</taxon>
        <taxon>Viridiplantae</taxon>
        <taxon>Streptophyta</taxon>
        <taxon>Embryophyta</taxon>
        <taxon>Tracheophyta</taxon>
        <taxon>Spermatophyta</taxon>
        <taxon>Magnoliopsida</taxon>
        <taxon>eudicotyledons</taxon>
        <taxon>Gunneridae</taxon>
        <taxon>Pentapetalae</taxon>
        <taxon>asterids</taxon>
        <taxon>lamiids</taxon>
        <taxon>Solanales</taxon>
        <taxon>Solanaceae</taxon>
        <taxon>Solanoideae</taxon>
        <taxon>Solaneae</taxon>
        <taxon>Solanum</taxon>
    </lineage>
</organism>
<reference evidence="2 3" key="1">
    <citation type="submission" date="2024-02" db="EMBL/GenBank/DDBJ databases">
        <title>de novo genome assembly of Solanum bulbocastanum strain 11H21.</title>
        <authorList>
            <person name="Hosaka A.J."/>
        </authorList>
    </citation>
    <scope>NUCLEOTIDE SEQUENCE [LARGE SCALE GENOMIC DNA]</scope>
    <source>
        <tissue evidence="2">Young leaves</tissue>
    </source>
</reference>
<proteinExistence type="predicted"/>
<evidence type="ECO:0000313" key="3">
    <source>
        <dbReference type="Proteomes" id="UP001371456"/>
    </source>
</evidence>
<name>A0AAN8STQ4_SOLBU</name>
<evidence type="ECO:0000256" key="1">
    <source>
        <dbReference type="SAM" id="SignalP"/>
    </source>
</evidence>